<evidence type="ECO:0000313" key="3">
    <source>
        <dbReference type="Proteomes" id="UP001595636"/>
    </source>
</evidence>
<dbReference type="RefSeq" id="WP_390280153.1">
    <property type="nucleotide sequence ID" value="NZ_JBHRYH010000036.1"/>
</dbReference>
<gene>
    <name evidence="2" type="ORF">ACFOKJ_12700</name>
</gene>
<keyword evidence="3" id="KW-1185">Reference proteome</keyword>
<feature type="region of interest" description="Disordered" evidence="1">
    <location>
        <begin position="58"/>
        <end position="89"/>
    </location>
</feature>
<protein>
    <submittedName>
        <fullName evidence="2">Type I secretion C-terminal target domain-containing protein</fullName>
    </submittedName>
</protein>
<evidence type="ECO:0000256" key="1">
    <source>
        <dbReference type="SAM" id="MobiDB-lite"/>
    </source>
</evidence>
<feature type="non-terminal residue" evidence="2">
    <location>
        <position position="1"/>
    </location>
</feature>
<dbReference type="InterPro" id="IPR001343">
    <property type="entry name" value="Hemolysn_Ca-bd"/>
</dbReference>
<sequence>LYTGPDSDPVDSIDFSSLIVATDNDGDEATLDAAKLFTIAVQDDVPEVVDQPEAISATVEEDDMTGSAGGDLSTGNNEDGSSNQDEASSTVNGSIASLFTAGADEDLSFSLSTDTSGLPSLYSQGEPVLYIVEDNVLTAYVDGGLEGTDDDRVVFTLTMHDDGSWDFDLQDQLDHVDDGANDENTALYTGEGNDPVDSIDFSSLLIATDFDGDEATLDASNLFTITVEDDIPVVGQTSNLVYANSLNDGSTDAWGIFQYSVGADERNTYSSSSSDFAAITFSGLVGELAISNTDVNWLSENGTTATFEISFDYASNPNTPNVLTHATGTLVFDKEAGTYTVSLDDTIKGYTVLTTSNVIGDRDSYDLGGSPKPEIVVSQLDNSFFVRFTGGSGSFATTDGDKALETNEVFTGTQTWVSVSGSENGIASDTLQRGEVLNMDFYTSDPGGAVNPGAGDARADGIYLKLAKWIPGEDMIVLLKLIDPDNNTMITRAIVVESGDIYTGSNPYNLTGADGYVIIESNDYNINPGENYQIYGMQLLVSTEDITGSGINLNRDTGDSGGSSTMQDFDANPTPNTGTTDTDVIKIVDVGIITSQNNELDAQLTFDVTVQDADGDSTGTQQLDVTITNSNILAGSGESDTLHGTAAANILQGGAGDDWLVGGGGSDTLTGGADNDTFVWEFGDQGTPGTPVTDTVTDFARNPVDATQKDMLDLSDLLQGEDGMSNTDLGKYLHFSDDGAGGTLVQISSGGQFNGSNYATATDQAIVLQGVNYDLLGSTSDADIINLLKTNQNLKTD</sequence>
<organism evidence="2 3">
    <name type="scientific">Vogesella amnigena</name>
    <dbReference type="NCBI Taxonomy" id="1507449"/>
    <lineage>
        <taxon>Bacteria</taxon>
        <taxon>Pseudomonadati</taxon>
        <taxon>Pseudomonadota</taxon>
        <taxon>Betaproteobacteria</taxon>
        <taxon>Neisseriales</taxon>
        <taxon>Chromobacteriaceae</taxon>
        <taxon>Vogesella</taxon>
    </lineage>
</organism>
<dbReference type="NCBIfam" id="TIGR03661">
    <property type="entry name" value="T1SS_VCA0849"/>
    <property type="match status" value="1"/>
</dbReference>
<feature type="compositionally biased region" description="Polar residues" evidence="1">
    <location>
        <begin position="73"/>
        <end position="89"/>
    </location>
</feature>
<dbReference type="PROSITE" id="PS00330">
    <property type="entry name" value="HEMOLYSIN_CALCIUM"/>
    <property type="match status" value="1"/>
</dbReference>
<dbReference type="InterPro" id="IPR018511">
    <property type="entry name" value="Hemolysin-typ_Ca-bd_CS"/>
</dbReference>
<accession>A0ABV7TWE6</accession>
<dbReference type="Pfam" id="PF00353">
    <property type="entry name" value="HemolysinCabind"/>
    <property type="match status" value="1"/>
</dbReference>
<dbReference type="Proteomes" id="UP001595636">
    <property type="component" value="Unassembled WGS sequence"/>
</dbReference>
<evidence type="ECO:0000313" key="2">
    <source>
        <dbReference type="EMBL" id="MFC3626972.1"/>
    </source>
</evidence>
<dbReference type="EMBL" id="JBHRYH010000036">
    <property type="protein sequence ID" value="MFC3626972.1"/>
    <property type="molecule type" value="Genomic_DNA"/>
</dbReference>
<dbReference type="Gene3D" id="2.150.10.10">
    <property type="entry name" value="Serralysin-like metalloprotease, C-terminal"/>
    <property type="match status" value="1"/>
</dbReference>
<name>A0ABV7TWE6_9NEIS</name>
<dbReference type="InterPro" id="IPR011049">
    <property type="entry name" value="Serralysin-like_metalloprot_C"/>
</dbReference>
<comment type="caution">
    <text evidence="2">The sequence shown here is derived from an EMBL/GenBank/DDBJ whole genome shotgun (WGS) entry which is preliminary data.</text>
</comment>
<reference evidence="3" key="1">
    <citation type="journal article" date="2019" name="Int. J. Syst. Evol. Microbiol.">
        <title>The Global Catalogue of Microorganisms (GCM) 10K type strain sequencing project: providing services to taxonomists for standard genome sequencing and annotation.</title>
        <authorList>
            <consortium name="The Broad Institute Genomics Platform"/>
            <consortium name="The Broad Institute Genome Sequencing Center for Infectious Disease"/>
            <person name="Wu L."/>
            <person name="Ma J."/>
        </authorList>
    </citation>
    <scope>NUCLEOTIDE SEQUENCE [LARGE SCALE GENOMIC DNA]</scope>
    <source>
        <strain evidence="3">KCTC 42195</strain>
    </source>
</reference>
<proteinExistence type="predicted"/>
<dbReference type="InterPro" id="IPR019960">
    <property type="entry name" value="T1SS_VCA0849"/>
</dbReference>